<feature type="compositionally biased region" description="Polar residues" evidence="1">
    <location>
        <begin position="312"/>
        <end position="322"/>
    </location>
</feature>
<feature type="region of interest" description="Disordered" evidence="1">
    <location>
        <begin position="228"/>
        <end position="322"/>
    </location>
</feature>
<feature type="region of interest" description="Disordered" evidence="1">
    <location>
        <begin position="445"/>
        <end position="470"/>
    </location>
</feature>
<feature type="compositionally biased region" description="Low complexity" evidence="1">
    <location>
        <begin position="445"/>
        <end position="464"/>
    </location>
</feature>
<keyword evidence="3" id="KW-1185">Reference proteome</keyword>
<dbReference type="RefSeq" id="XP_070659103.1">
    <property type="nucleotide sequence ID" value="XM_070803002.1"/>
</dbReference>
<feature type="compositionally biased region" description="Low complexity" evidence="1">
    <location>
        <begin position="294"/>
        <end position="304"/>
    </location>
</feature>
<feature type="compositionally biased region" description="Low complexity" evidence="1">
    <location>
        <begin position="228"/>
        <end position="252"/>
    </location>
</feature>
<protein>
    <submittedName>
        <fullName evidence="4">HERV-H LTR-associating protein 1</fullName>
    </submittedName>
</protein>
<name>A0ABM4TGC4_BOSIN</name>
<feature type="chain" id="PRO_5045590673" evidence="2">
    <location>
        <begin position="30"/>
        <end position="594"/>
    </location>
</feature>
<reference evidence="4" key="1">
    <citation type="submission" date="2025-08" db="UniProtKB">
        <authorList>
            <consortium name="RefSeq"/>
        </authorList>
    </citation>
    <scope>IDENTIFICATION</scope>
    <source>
        <tissue evidence="4">Blood</tissue>
    </source>
</reference>
<gene>
    <name evidence="4" type="primary">HHLA1</name>
</gene>
<evidence type="ECO:0000313" key="4">
    <source>
        <dbReference type="RefSeq" id="XP_070659103.1"/>
    </source>
</evidence>
<feature type="compositionally biased region" description="Polar residues" evidence="1">
    <location>
        <begin position="263"/>
        <end position="283"/>
    </location>
</feature>
<feature type="signal peptide" evidence="2">
    <location>
        <begin position="1"/>
        <end position="29"/>
    </location>
</feature>
<dbReference type="PANTHER" id="PTHR15299:SF3">
    <property type="entry name" value="HERV-H LTR-ASSOCIATING PROTEIN 1"/>
    <property type="match status" value="1"/>
</dbReference>
<proteinExistence type="predicted"/>
<evidence type="ECO:0000256" key="1">
    <source>
        <dbReference type="SAM" id="MobiDB-lite"/>
    </source>
</evidence>
<feature type="compositionally biased region" description="Polar residues" evidence="1">
    <location>
        <begin position="406"/>
        <end position="415"/>
    </location>
</feature>
<accession>A0ABM4TGC4</accession>
<evidence type="ECO:0000256" key="2">
    <source>
        <dbReference type="SAM" id="SignalP"/>
    </source>
</evidence>
<dbReference type="InterPro" id="IPR037643">
    <property type="entry name" value="HHLA1"/>
</dbReference>
<organism evidence="3 4">
    <name type="scientific">Bos indicus</name>
    <name type="common">Zebu</name>
    <dbReference type="NCBI Taxonomy" id="9915"/>
    <lineage>
        <taxon>Eukaryota</taxon>
        <taxon>Metazoa</taxon>
        <taxon>Chordata</taxon>
        <taxon>Craniata</taxon>
        <taxon>Vertebrata</taxon>
        <taxon>Euteleostomi</taxon>
        <taxon>Mammalia</taxon>
        <taxon>Eutheria</taxon>
        <taxon>Laurasiatheria</taxon>
        <taxon>Artiodactyla</taxon>
        <taxon>Ruminantia</taxon>
        <taxon>Pecora</taxon>
        <taxon>Bovidae</taxon>
        <taxon>Bovinae</taxon>
        <taxon>Bos</taxon>
    </lineage>
</organism>
<dbReference type="Proteomes" id="UP001652663">
    <property type="component" value="Chromosome 14"/>
</dbReference>
<evidence type="ECO:0000313" key="3">
    <source>
        <dbReference type="Proteomes" id="UP001652663"/>
    </source>
</evidence>
<keyword evidence="2" id="KW-0732">Signal</keyword>
<dbReference type="PANTHER" id="PTHR15299">
    <property type="entry name" value="HERV-H LTR-ASSOCIATING PROTEIN 1"/>
    <property type="match status" value="1"/>
</dbReference>
<feature type="region of interest" description="Disordered" evidence="1">
    <location>
        <begin position="388"/>
        <end position="415"/>
    </location>
</feature>
<dbReference type="GeneID" id="109568185"/>
<sequence length="594" mass="64795">MPGFLLCGPLVRLCLDLTCVLSLFNTVSSFRGEAEKENVMTFLPTTVSSLREEERREKGIVFLDTTELPARSVDLSALNLTELVNGMLNRALKDSKNFFSLLSVTSYSSFAFHKFSVAIYNISNLKTVDPANFPTRYCYCLNNRTNDLSDFTALLVDIIGNSSSHLTEMFKSASILSVSQTNESDCIFICMMTGKSGRNLSDFWELVEKSPVINYTFTSNISGVLGESTTASAPTSQLTPTSQQTLPRTSPPRGAQRAGVSALRTSSGTDTTPPSEAEQTLKTNVLPERHSRATTKATARATATLDMPSPTLPASTSESRQSSMYMPCYPAATRKVARTPRVTAHRQAQASTLPTPWAQVTSEKTPGGPPWETLASLPTSPKAEETMNTRSLSQPPAGTAAAVGSPIQTSPTSDTWLDRQQGMNRAGLVSGHHFCSGILRRQPSSPLSLLIPGPSTPGTQTPSPTKAPAPKYPQAGDLPAVWTFIPGEESASIPGTHQFSRCPEPLPKEGAMTAAPLALTVQKLNPCLMELCRFFQQCLCTSQKREPRMEAGRYCLDYYSWFLKNATYICQRVKRVFHSHTLKQKCLENICKSV</sequence>